<dbReference type="AlphaFoldDB" id="A0A433QMY9"/>
<keyword evidence="2" id="KW-1185">Reference proteome</keyword>
<dbReference type="EMBL" id="RBNJ01003256">
    <property type="protein sequence ID" value="RUS31141.1"/>
    <property type="molecule type" value="Genomic_DNA"/>
</dbReference>
<proteinExistence type="predicted"/>
<sequence length="691" mass="78689">MAQPVHITRLPGVVLESIIANSDRAAWRLVSKQFATLASSPWVKSEWLAVQADILSESERQGSLNLGDPSQKTEPTKFECTCGAWISNAQLAPLRTRDRKPDWDNAFLEHCDKENLESDTVYHPHIPAAHSLIKIPSNHKFVDYAVIHSLYERHRDAFHQLKEFLLCWSAFWQDEEATCFCLDKGASVDYAHGWVLARFACDRKMYHKEMVRKLVFEYGAKLDFNYHNDKATNVLGAVLIYHDDHELARALIAKSRELIHNNGDSIVVQAAEKNNLNAVRFLLEHHRVENPSSVRVAVQELVKHVKTWGGSGDLMQMLAIEYKVDIDIGPDALWSAIRNQERASVDFSLIQWYLDHGAILQAHELIHTIGQEALFLFLCSHARSQSFSTRTEFPWLSVLQAAIAMQNLEAVTILLDGGYWDIHADNDIALRSVCRTHASPPNPPVRRSRPPPRHRTGVHHTLVLCDNYFTGPRPWSTRFKDRSILLFLLERGADIHANREEALRSALRQGDVLTVLFLLEHGALIGGLPREPWEFTDGATVLLPLAHGAEMYINKPWKEMSNGRMNGPLRALSLVLEVAERLGLCGKEPKLRIIRENGSVFGRGDVMSLKGVWTYDPEFSVLDDRDPLEYLKSDRGYLSFSSKAYKNRINDRSNWQRRTNRTLNRYRATGTITKSKGLWNFIGMEAEFLVL</sequence>
<evidence type="ECO:0000313" key="2">
    <source>
        <dbReference type="Proteomes" id="UP000274822"/>
    </source>
</evidence>
<dbReference type="InterPro" id="IPR002110">
    <property type="entry name" value="Ankyrin_rpt"/>
</dbReference>
<evidence type="ECO:0000313" key="1">
    <source>
        <dbReference type="EMBL" id="RUS31141.1"/>
    </source>
</evidence>
<name>A0A433QMY9_9FUNG</name>
<reference evidence="1 2" key="1">
    <citation type="journal article" date="2018" name="New Phytol.">
        <title>Phylogenomics of Endogonaceae and evolution of mycorrhizas within Mucoromycota.</title>
        <authorList>
            <person name="Chang Y."/>
            <person name="Desiro A."/>
            <person name="Na H."/>
            <person name="Sandor L."/>
            <person name="Lipzen A."/>
            <person name="Clum A."/>
            <person name="Barry K."/>
            <person name="Grigoriev I.V."/>
            <person name="Martin F.M."/>
            <person name="Stajich J.E."/>
            <person name="Smith M.E."/>
            <person name="Bonito G."/>
            <person name="Spatafora J.W."/>
        </authorList>
    </citation>
    <scope>NUCLEOTIDE SEQUENCE [LARGE SCALE GENOMIC DNA]</scope>
    <source>
        <strain evidence="1 2">AD002</strain>
    </source>
</reference>
<organism evidence="1 2">
    <name type="scientific">Jimgerdemannia flammicorona</name>
    <dbReference type="NCBI Taxonomy" id="994334"/>
    <lineage>
        <taxon>Eukaryota</taxon>
        <taxon>Fungi</taxon>
        <taxon>Fungi incertae sedis</taxon>
        <taxon>Mucoromycota</taxon>
        <taxon>Mucoromycotina</taxon>
        <taxon>Endogonomycetes</taxon>
        <taxon>Endogonales</taxon>
        <taxon>Endogonaceae</taxon>
        <taxon>Jimgerdemannia</taxon>
    </lineage>
</organism>
<dbReference type="Proteomes" id="UP000274822">
    <property type="component" value="Unassembled WGS sequence"/>
</dbReference>
<comment type="caution">
    <text evidence="1">The sequence shown here is derived from an EMBL/GenBank/DDBJ whole genome shotgun (WGS) entry which is preliminary data.</text>
</comment>
<protein>
    <submittedName>
        <fullName evidence="1">Uncharacterized protein</fullName>
    </submittedName>
</protein>
<accession>A0A433QMY9</accession>
<gene>
    <name evidence="1" type="ORF">BC938DRAFT_478390</name>
</gene>
<dbReference type="SUPFAM" id="SSF48403">
    <property type="entry name" value="Ankyrin repeat"/>
    <property type="match status" value="1"/>
</dbReference>
<dbReference type="Gene3D" id="1.25.40.20">
    <property type="entry name" value="Ankyrin repeat-containing domain"/>
    <property type="match status" value="2"/>
</dbReference>
<dbReference type="InterPro" id="IPR036770">
    <property type="entry name" value="Ankyrin_rpt-contain_sf"/>
</dbReference>
<dbReference type="SMART" id="SM00248">
    <property type="entry name" value="ANK"/>
    <property type="match status" value="4"/>
</dbReference>